<proteinExistence type="inferred from homology"/>
<accession>A0ABM9WML8</accession>
<keyword evidence="4 5" id="KW-0819">tRNA processing</keyword>
<dbReference type="RefSeq" id="WP_006954332.1">
    <property type="nucleotide sequence ID" value="NZ_CH672403.1"/>
</dbReference>
<dbReference type="CDD" id="cd02440">
    <property type="entry name" value="AdoMet_MTases"/>
    <property type="match status" value="1"/>
</dbReference>
<evidence type="ECO:0000256" key="6">
    <source>
        <dbReference type="PROSITE-ProRule" id="PRU01024"/>
    </source>
</evidence>
<keyword evidence="9" id="KW-1185">Reference proteome</keyword>
<evidence type="ECO:0000313" key="8">
    <source>
        <dbReference type="EMBL" id="EAQ32178.1"/>
    </source>
</evidence>
<feature type="binding site" evidence="5 6">
    <location>
        <position position="299"/>
    </location>
    <ligand>
        <name>S-adenosyl-L-methionine</name>
        <dbReference type="ChEBI" id="CHEBI:59789"/>
    </ligand>
</feature>
<dbReference type="Gene3D" id="2.40.50.1070">
    <property type="match status" value="1"/>
</dbReference>
<feature type="binding site" evidence="5 6">
    <location>
        <position position="239"/>
    </location>
    <ligand>
        <name>S-adenosyl-L-methionine</name>
        <dbReference type="ChEBI" id="CHEBI:59789"/>
    </ligand>
</feature>
<evidence type="ECO:0000256" key="4">
    <source>
        <dbReference type="ARBA" id="ARBA00022694"/>
    </source>
</evidence>
<dbReference type="PROSITE" id="PS01230">
    <property type="entry name" value="TRMA_1"/>
    <property type="match status" value="1"/>
</dbReference>
<dbReference type="InterPro" id="IPR030390">
    <property type="entry name" value="MeTrfase_TrmA_AS"/>
</dbReference>
<dbReference type="Proteomes" id="UP000016543">
    <property type="component" value="Unassembled WGS sequence"/>
</dbReference>
<comment type="similarity">
    <text evidence="5">Belongs to the class I-like SAM-binding methyltransferase superfamily. RNA M5U methyltransferase family. TrmA subfamily.</text>
</comment>
<keyword evidence="1 5" id="KW-0489">Methyltransferase</keyword>
<dbReference type="HAMAP" id="MF_01011">
    <property type="entry name" value="RNA_methyltr_TrmA"/>
    <property type="match status" value="1"/>
</dbReference>
<sequence>MTYKTIDPSEYPLQFAEKAKHLQQLLSPYYKGELELHESPRTHYRMRAEFRVWHEQNDLYYIMFNPETREKIRMDEFVPGSGLINTLMKAVRDYVIDKPILRNKLFQVDFLTTTTNEAVISCLYHKQLDAEWEESAKQMHETLSPITDKLGLIGRARKQKHVIGTDEVVECLNIGNRHWKTVQTENAFTQPNAEINKQMITWAINSVGTPKHDLLELYCGNGNFTLPLSTQFEHVLATEISKRSVASAQVATEMNGINNVEFVRMSSEEFSEALKGDVEKRRLQNIDLTSYDFGTVLVDPPRAGLDALTLNVVSQYQRILYISCNPDTLIQNINDLSDKFTVTKAALFDQFPYTHHIEAGVLLERKTG</sequence>
<dbReference type="InterPro" id="IPR010280">
    <property type="entry name" value="U5_MeTrfase_fam"/>
</dbReference>
<name>A0ABM9WML8_9GAMM</name>
<dbReference type="SUPFAM" id="SSF53335">
    <property type="entry name" value="S-adenosyl-L-methionine-dependent methyltransferases"/>
    <property type="match status" value="1"/>
</dbReference>
<feature type="binding site" evidence="5 6">
    <location>
        <position position="218"/>
    </location>
    <ligand>
        <name>S-adenosyl-L-methionine</name>
        <dbReference type="ChEBI" id="CHEBI:59789"/>
    </ligand>
</feature>
<organism evidence="8 9">
    <name type="scientific">Idiomarina baltica OS145</name>
    <dbReference type="NCBI Taxonomy" id="314276"/>
    <lineage>
        <taxon>Bacteria</taxon>
        <taxon>Pseudomonadati</taxon>
        <taxon>Pseudomonadota</taxon>
        <taxon>Gammaproteobacteria</taxon>
        <taxon>Alteromonadales</taxon>
        <taxon>Idiomarinaceae</taxon>
        <taxon>Idiomarina</taxon>
    </lineage>
</organism>
<protein>
    <recommendedName>
        <fullName evidence="5">tRNA/tmRNA (uracil-C(5))-methyltransferase</fullName>
        <ecNumber evidence="5">2.1.1.35</ecNumber>
    </recommendedName>
    <alternativeName>
        <fullName evidence="5">tRNA (uracil(54)-C(5))-methyltransferase</fullName>
    </alternativeName>
    <alternativeName>
        <fullName evidence="5">tRNA(m5U54)-methyltransferase</fullName>
        <shortName evidence="5">RUMT</shortName>
    </alternativeName>
    <alternativeName>
        <fullName evidence="5">tmRNA (uracil(341)-C(5))-methyltransferase</fullName>
    </alternativeName>
</protein>
<dbReference type="PANTHER" id="PTHR47790:SF2">
    <property type="entry name" value="TRNA_TMRNA (URACIL-C(5))-METHYLTRANSFERASE"/>
    <property type="match status" value="1"/>
</dbReference>
<comment type="caution">
    <text evidence="8">The sequence shown here is derived from an EMBL/GenBank/DDBJ whole genome shotgun (WGS) entry which is preliminary data.</text>
</comment>
<evidence type="ECO:0000256" key="7">
    <source>
        <dbReference type="PROSITE-ProRule" id="PRU10015"/>
    </source>
</evidence>
<dbReference type="EMBL" id="AAMX01000007">
    <property type="protein sequence ID" value="EAQ32178.1"/>
    <property type="molecule type" value="Genomic_DNA"/>
</dbReference>
<keyword evidence="2 5" id="KW-0808">Transferase</keyword>
<dbReference type="NCBIfam" id="TIGR02143">
    <property type="entry name" value="trmA_only"/>
    <property type="match status" value="1"/>
</dbReference>
<dbReference type="Pfam" id="PF05958">
    <property type="entry name" value="tRNA_U5-meth_tr"/>
    <property type="match status" value="1"/>
</dbReference>
<dbReference type="PROSITE" id="PS51687">
    <property type="entry name" value="SAM_MT_RNA_M5U"/>
    <property type="match status" value="1"/>
</dbReference>
<evidence type="ECO:0000313" key="9">
    <source>
        <dbReference type="Proteomes" id="UP000016543"/>
    </source>
</evidence>
<keyword evidence="3 5" id="KW-0949">S-adenosyl-L-methionine</keyword>
<feature type="active site" evidence="7">
    <location>
        <position position="324"/>
    </location>
</feature>
<comment type="catalytic activity">
    <reaction evidence="5">
        <text>uridine(54) in tRNA + S-adenosyl-L-methionine = 5-methyluridine(54) in tRNA + S-adenosyl-L-homocysteine + H(+)</text>
        <dbReference type="Rhea" id="RHEA:42712"/>
        <dbReference type="Rhea" id="RHEA-COMP:10167"/>
        <dbReference type="Rhea" id="RHEA-COMP:10193"/>
        <dbReference type="ChEBI" id="CHEBI:15378"/>
        <dbReference type="ChEBI" id="CHEBI:57856"/>
        <dbReference type="ChEBI" id="CHEBI:59789"/>
        <dbReference type="ChEBI" id="CHEBI:65315"/>
        <dbReference type="ChEBI" id="CHEBI:74447"/>
        <dbReference type="EC" id="2.1.1.35"/>
    </reaction>
</comment>
<feature type="active site" description="Nucleophile" evidence="5 6">
    <location>
        <position position="324"/>
    </location>
</feature>
<comment type="catalytic activity">
    <reaction evidence="5">
        <text>uridine(341) in tmRNA + S-adenosyl-L-methionine = 5-methyluridine(341) in tmRNA + S-adenosyl-L-homocysteine + H(+)</text>
        <dbReference type="Rhea" id="RHEA:43612"/>
        <dbReference type="Rhea" id="RHEA-COMP:10630"/>
        <dbReference type="Rhea" id="RHEA-COMP:10631"/>
        <dbReference type="ChEBI" id="CHEBI:15378"/>
        <dbReference type="ChEBI" id="CHEBI:57856"/>
        <dbReference type="ChEBI" id="CHEBI:59789"/>
        <dbReference type="ChEBI" id="CHEBI:65315"/>
        <dbReference type="ChEBI" id="CHEBI:74447"/>
    </reaction>
</comment>
<evidence type="ECO:0000256" key="5">
    <source>
        <dbReference type="HAMAP-Rule" id="MF_01011"/>
    </source>
</evidence>
<dbReference type="EC" id="2.1.1.35" evidence="5"/>
<dbReference type="InterPro" id="IPR030391">
    <property type="entry name" value="MeTrfase_TrmA_CS"/>
</dbReference>
<dbReference type="Gene3D" id="3.40.50.150">
    <property type="entry name" value="Vaccinia Virus protein VP39"/>
    <property type="match status" value="1"/>
</dbReference>
<dbReference type="InterPro" id="IPR011869">
    <property type="entry name" value="TrmA_MeTrfase"/>
</dbReference>
<reference evidence="8 9" key="1">
    <citation type="submission" date="2006-01" db="EMBL/GenBank/DDBJ databases">
        <authorList>
            <person name="Brettar I."/>
            <person name="Hofle M."/>
            <person name="Ferriera S."/>
            <person name="Johnson J."/>
            <person name="Kravitz S."/>
            <person name="Halpern A."/>
            <person name="Remington K."/>
            <person name="Beeson K."/>
            <person name="Tran B."/>
            <person name="Rogers Y.-H."/>
            <person name="Friedman R."/>
            <person name="Venter J.C."/>
        </authorList>
    </citation>
    <scope>NUCLEOTIDE SEQUENCE [LARGE SCALE GENOMIC DNA]</scope>
    <source>
        <strain evidence="8 9">OS145</strain>
    </source>
</reference>
<feature type="binding site" evidence="5">
    <location>
        <position position="223"/>
    </location>
    <ligand>
        <name>S-adenosyl-L-methionine</name>
        <dbReference type="ChEBI" id="CHEBI:59789"/>
    </ligand>
</feature>
<dbReference type="PANTHER" id="PTHR47790">
    <property type="entry name" value="TRNA/TMRNA (URACIL-C(5))-METHYLTRANSFERASE"/>
    <property type="match status" value="1"/>
</dbReference>
<dbReference type="InterPro" id="IPR029063">
    <property type="entry name" value="SAM-dependent_MTases_sf"/>
</dbReference>
<evidence type="ECO:0000256" key="1">
    <source>
        <dbReference type="ARBA" id="ARBA00022603"/>
    </source>
</evidence>
<evidence type="ECO:0000256" key="2">
    <source>
        <dbReference type="ARBA" id="ARBA00022679"/>
    </source>
</evidence>
<comment type="function">
    <text evidence="5">Dual-specificity methyltransferase that catalyzes the formation of 5-methyluridine at position 54 (m5U54) in all tRNAs, and that of position 341 (m5U341) in tmRNA (transfer-mRNA).</text>
</comment>
<feature type="active site" description="Proton acceptor" evidence="5">
    <location>
        <position position="358"/>
    </location>
</feature>
<gene>
    <name evidence="5" type="primary">trmA</name>
    <name evidence="8" type="ORF">OS145_08102</name>
</gene>
<dbReference type="PROSITE" id="PS01231">
    <property type="entry name" value="TRMA_2"/>
    <property type="match status" value="1"/>
</dbReference>
<feature type="binding site" evidence="5 6">
    <location>
        <position position="190"/>
    </location>
    <ligand>
        <name>S-adenosyl-L-methionine</name>
        <dbReference type="ChEBI" id="CHEBI:59789"/>
    </ligand>
</feature>
<evidence type="ECO:0000256" key="3">
    <source>
        <dbReference type="ARBA" id="ARBA00022691"/>
    </source>
</evidence>